<dbReference type="GO" id="GO:0007508">
    <property type="term" value="P:larval heart development"/>
    <property type="evidence" value="ECO:0007669"/>
    <property type="project" value="TreeGrafter"/>
</dbReference>
<name>A0A091RML3_9AVES</name>
<proteinExistence type="predicted"/>
<gene>
    <name evidence="1" type="ORF">N332_04520</name>
</gene>
<reference evidence="1 2" key="1">
    <citation type="submission" date="2014-04" db="EMBL/GenBank/DDBJ databases">
        <title>Genome evolution of avian class.</title>
        <authorList>
            <person name="Zhang G."/>
            <person name="Li C."/>
        </authorList>
    </citation>
    <scope>NUCLEOTIDE SEQUENCE [LARGE SCALE GENOMIC DNA]</scope>
    <source>
        <strain evidence="1">BGI_N332</strain>
    </source>
</reference>
<dbReference type="GO" id="GO:0061343">
    <property type="term" value="P:cell adhesion involved in heart morphogenesis"/>
    <property type="evidence" value="ECO:0007669"/>
    <property type="project" value="TreeGrafter"/>
</dbReference>
<dbReference type="GO" id="GO:0031012">
    <property type="term" value="C:extracellular matrix"/>
    <property type="evidence" value="ECO:0007669"/>
    <property type="project" value="TreeGrafter"/>
</dbReference>
<evidence type="ECO:0000313" key="2">
    <source>
        <dbReference type="Proteomes" id="UP000053369"/>
    </source>
</evidence>
<feature type="non-terminal residue" evidence="1">
    <location>
        <position position="1"/>
    </location>
</feature>
<evidence type="ECO:0000313" key="1">
    <source>
        <dbReference type="EMBL" id="KFQ40199.1"/>
    </source>
</evidence>
<dbReference type="EMBL" id="KK821246">
    <property type="protein sequence ID" value="KFQ40199.1"/>
    <property type="molecule type" value="Genomic_DNA"/>
</dbReference>
<keyword evidence="2" id="KW-1185">Reference proteome</keyword>
<accession>A0A091RML3</accession>
<organism evidence="1 2">
    <name type="scientific">Mesitornis unicolor</name>
    <name type="common">brown roatelo</name>
    <dbReference type="NCBI Taxonomy" id="54374"/>
    <lineage>
        <taxon>Eukaryota</taxon>
        <taxon>Metazoa</taxon>
        <taxon>Chordata</taxon>
        <taxon>Craniata</taxon>
        <taxon>Vertebrata</taxon>
        <taxon>Euteleostomi</taxon>
        <taxon>Archelosauria</taxon>
        <taxon>Archosauria</taxon>
        <taxon>Dinosauria</taxon>
        <taxon>Saurischia</taxon>
        <taxon>Theropoda</taxon>
        <taxon>Coelurosauria</taxon>
        <taxon>Aves</taxon>
        <taxon>Neognathae</taxon>
        <taxon>Neoaves</taxon>
        <taxon>Columbimorphae</taxon>
        <taxon>Mesitornithiformes</taxon>
        <taxon>Mesitornithidae</taxon>
        <taxon>Mesitornis</taxon>
    </lineage>
</organism>
<dbReference type="AlphaFoldDB" id="A0A091RML3"/>
<dbReference type="Proteomes" id="UP000053369">
    <property type="component" value="Unassembled WGS sequence"/>
</dbReference>
<dbReference type="PANTHER" id="PTHR33395">
    <property type="entry name" value="TRANSCRIPTASE, PUTATIVE-RELATED-RELATED"/>
    <property type="match status" value="1"/>
</dbReference>
<protein>
    <recommendedName>
        <fullName evidence="3">RNA-directed DNA polymerase from mobile element jockey</fullName>
    </recommendedName>
</protein>
<feature type="non-terminal residue" evidence="1">
    <location>
        <position position="128"/>
    </location>
</feature>
<dbReference type="PANTHER" id="PTHR33395:SF22">
    <property type="entry name" value="REVERSE TRANSCRIPTASE DOMAIN-CONTAINING PROTEIN"/>
    <property type="match status" value="1"/>
</dbReference>
<evidence type="ECO:0008006" key="3">
    <source>
        <dbReference type="Google" id="ProtNLM"/>
    </source>
</evidence>
<sequence>LGTQSPEQEDRDGKHNEAPIIHEEVVSDLLHHLDVHKSMGSDGIHSRVVGELAEVITKPLSIIYQQSWLTGEVPVDWRLVNVTPIYKKRRKEDLGNHRPVNLTSVPGKVMEQIILSAITRHMEDNQAI</sequence>